<dbReference type="EMBL" id="JAVDTF010000001">
    <property type="protein sequence ID" value="MDR6783120.1"/>
    <property type="molecule type" value="Genomic_DNA"/>
</dbReference>
<reference evidence="1" key="1">
    <citation type="submission" date="2023-07" db="EMBL/GenBank/DDBJ databases">
        <title>Sorghum-associated microbial communities from plants grown in Nebraska, USA.</title>
        <authorList>
            <person name="Schachtman D."/>
        </authorList>
    </citation>
    <scope>NUCLEOTIDE SEQUENCE</scope>
    <source>
        <strain evidence="1">2697</strain>
    </source>
</reference>
<accession>A0ACC6KVD8</accession>
<proteinExistence type="predicted"/>
<keyword evidence="2" id="KW-1185">Reference proteome</keyword>
<evidence type="ECO:0000313" key="1">
    <source>
        <dbReference type="EMBL" id="MDR6783120.1"/>
    </source>
</evidence>
<evidence type="ECO:0000313" key="2">
    <source>
        <dbReference type="Proteomes" id="UP001246858"/>
    </source>
</evidence>
<organism evidence="1 2">
    <name type="scientific">Pedobacter africanus</name>
    <dbReference type="NCBI Taxonomy" id="151894"/>
    <lineage>
        <taxon>Bacteria</taxon>
        <taxon>Pseudomonadati</taxon>
        <taxon>Bacteroidota</taxon>
        <taxon>Sphingobacteriia</taxon>
        <taxon>Sphingobacteriales</taxon>
        <taxon>Sphingobacteriaceae</taxon>
        <taxon>Pedobacter</taxon>
    </lineage>
</organism>
<comment type="caution">
    <text evidence="1">The sequence shown here is derived from an EMBL/GenBank/DDBJ whole genome shotgun (WGS) entry which is preliminary data.</text>
</comment>
<dbReference type="Proteomes" id="UP001246858">
    <property type="component" value="Unassembled WGS sequence"/>
</dbReference>
<name>A0ACC6KVD8_9SPHI</name>
<protein>
    <submittedName>
        <fullName evidence="1">Uncharacterized protein</fullName>
    </submittedName>
</protein>
<gene>
    <name evidence="1" type="ORF">J2X78_001672</name>
</gene>
<sequence>MSRNIVSFFVLVSKFFFFSLAGLVRFLELVDGIYSFEEIMILVPFGL</sequence>